<feature type="transmembrane region" description="Helical" evidence="2">
    <location>
        <begin position="6"/>
        <end position="26"/>
    </location>
</feature>
<dbReference type="InterPro" id="IPR054121">
    <property type="entry name" value="ArfA_BON-like"/>
</dbReference>
<sequence length="186" mass="19035">MRPGPGWWAALLVVPLLLAVIGWAGFGDREVAGQAVPSADPPTAMSGAPGPPTPAPTTPAAAPPARSDLPFGPFSITRSTDGFVIGGKMPDEGQKSSLIEAIRMAMPGAVVGDELGVDPNVRVPDVALLAGVFSVTANIPDFRVTVDRGVLTLTGVAPGERERASVESAATEAWPGLPVVNDIRVK</sequence>
<dbReference type="RefSeq" id="WP_163801297.1">
    <property type="nucleotide sequence ID" value="NZ_AP022588.1"/>
</dbReference>
<evidence type="ECO:0000259" key="3">
    <source>
        <dbReference type="Pfam" id="PF21923"/>
    </source>
</evidence>
<feature type="region of interest" description="Disordered" evidence="1">
    <location>
        <begin position="34"/>
        <end position="71"/>
    </location>
</feature>
<dbReference type="AlphaFoldDB" id="A0A7I7R0Y3"/>
<evidence type="ECO:0000256" key="1">
    <source>
        <dbReference type="SAM" id="MobiDB-lite"/>
    </source>
</evidence>
<keyword evidence="5" id="KW-1185">Reference proteome</keyword>
<dbReference type="Proteomes" id="UP000467193">
    <property type="component" value="Chromosome"/>
</dbReference>
<dbReference type="EMBL" id="AP022588">
    <property type="protein sequence ID" value="BBY31877.1"/>
    <property type="molecule type" value="Genomic_DNA"/>
</dbReference>
<keyword evidence="2" id="KW-0472">Membrane</keyword>
<proteinExistence type="predicted"/>
<keyword evidence="2" id="KW-1133">Transmembrane helix</keyword>
<organism evidence="4 5">
    <name type="scientific">Mycolicibacterium sediminis</name>
    <dbReference type="NCBI Taxonomy" id="1286180"/>
    <lineage>
        <taxon>Bacteria</taxon>
        <taxon>Bacillati</taxon>
        <taxon>Actinomycetota</taxon>
        <taxon>Actinomycetes</taxon>
        <taxon>Mycobacteriales</taxon>
        <taxon>Mycobacteriaceae</taxon>
        <taxon>Mycolicibacterium</taxon>
    </lineage>
</organism>
<dbReference type="KEGG" id="msei:MSEDJ_59730"/>
<keyword evidence="2" id="KW-0812">Transmembrane</keyword>
<protein>
    <recommendedName>
        <fullName evidence="3">Peptidoglycan-binding protein ArfA BON-like domain-containing protein</fullName>
    </recommendedName>
</protein>
<evidence type="ECO:0000256" key="2">
    <source>
        <dbReference type="SAM" id="Phobius"/>
    </source>
</evidence>
<feature type="domain" description="Peptidoglycan-binding protein ArfA BON-like" evidence="3">
    <location>
        <begin position="75"/>
        <end position="119"/>
    </location>
</feature>
<dbReference type="Gene3D" id="3.40.1520.20">
    <property type="match status" value="1"/>
</dbReference>
<name>A0A7I7R0Y3_9MYCO</name>
<reference evidence="4 5" key="1">
    <citation type="journal article" date="2019" name="Emerg. Microbes Infect.">
        <title>Comprehensive subspecies identification of 175 nontuberculous mycobacteria species based on 7547 genomic profiles.</title>
        <authorList>
            <person name="Matsumoto Y."/>
            <person name="Kinjo T."/>
            <person name="Motooka D."/>
            <person name="Nabeya D."/>
            <person name="Jung N."/>
            <person name="Uechi K."/>
            <person name="Horii T."/>
            <person name="Iida T."/>
            <person name="Fujita J."/>
            <person name="Nakamura S."/>
        </authorList>
    </citation>
    <scope>NUCLEOTIDE SEQUENCE [LARGE SCALE GENOMIC DNA]</scope>
    <source>
        <strain evidence="4 5">JCM 17899</strain>
    </source>
</reference>
<accession>A0A7I7R0Y3</accession>
<gene>
    <name evidence="4" type="ORF">MSEDJ_59730</name>
</gene>
<evidence type="ECO:0000313" key="5">
    <source>
        <dbReference type="Proteomes" id="UP000467193"/>
    </source>
</evidence>
<evidence type="ECO:0000313" key="4">
    <source>
        <dbReference type="EMBL" id="BBY31877.1"/>
    </source>
</evidence>
<dbReference type="Pfam" id="PF21923">
    <property type="entry name" value="BON_like"/>
    <property type="match status" value="1"/>
</dbReference>